<dbReference type="EMBL" id="SFBL01000115">
    <property type="protein sequence ID" value="TRU24782.1"/>
    <property type="molecule type" value="Genomic_DNA"/>
</dbReference>
<dbReference type="PANTHER" id="PTHR36449:SF1">
    <property type="entry name" value="ACETYLTRANSFERASE"/>
    <property type="match status" value="1"/>
</dbReference>
<evidence type="ECO:0000256" key="2">
    <source>
        <dbReference type="ARBA" id="ARBA00022649"/>
    </source>
</evidence>
<evidence type="ECO:0000256" key="1">
    <source>
        <dbReference type="ARBA" id="ARBA00022491"/>
    </source>
</evidence>
<keyword evidence="2" id="KW-1277">Toxin-antitoxin system</keyword>
<evidence type="ECO:0000313" key="8">
    <source>
        <dbReference type="Proteomes" id="UP000319313"/>
    </source>
</evidence>
<dbReference type="InterPro" id="IPR016181">
    <property type="entry name" value="Acyl_CoA_acyltransferase"/>
</dbReference>
<comment type="caution">
    <text evidence="7">The sequence shown here is derived from an EMBL/GenBank/DDBJ whole genome shotgun (WGS) entry which is preliminary data.</text>
</comment>
<dbReference type="PANTHER" id="PTHR36449">
    <property type="entry name" value="ACETYLTRANSFERASE-RELATED"/>
    <property type="match status" value="1"/>
</dbReference>
<proteinExistence type="predicted"/>
<evidence type="ECO:0000313" key="7">
    <source>
        <dbReference type="EMBL" id="TRU24782.1"/>
    </source>
</evidence>
<gene>
    <name evidence="7" type="ORF">EWV81_13345</name>
</gene>
<feature type="domain" description="N-acetyltransferase" evidence="6">
    <location>
        <begin position="3"/>
        <end position="167"/>
    </location>
</feature>
<dbReference type="AlphaFoldDB" id="A0A552DRC3"/>
<protein>
    <submittedName>
        <fullName evidence="7">N-acetyltransferase</fullName>
    </submittedName>
</protein>
<evidence type="ECO:0000259" key="6">
    <source>
        <dbReference type="PROSITE" id="PS51186"/>
    </source>
</evidence>
<reference evidence="7 8" key="1">
    <citation type="submission" date="2019-01" db="EMBL/GenBank/DDBJ databases">
        <title>Coherence of Microcystis species and biogeography revealed through population genomics.</title>
        <authorList>
            <person name="Perez-Carrascal O.M."/>
            <person name="Terrat Y."/>
            <person name="Giani A."/>
            <person name="Fortin N."/>
            <person name="Tromas N."/>
            <person name="Shapiro B.J."/>
        </authorList>
    </citation>
    <scope>NUCLEOTIDE SEQUENCE [LARGE SCALE GENOMIC DNA]</scope>
    <source>
        <strain evidence="7">Ma_SC_T_19800800_S464</strain>
    </source>
</reference>
<keyword evidence="3 7" id="KW-0808">Transferase</keyword>
<dbReference type="CDD" id="cd04301">
    <property type="entry name" value="NAT_SF"/>
    <property type="match status" value="1"/>
</dbReference>
<sequence>MGITYTAPEPLNPEHKIDFFDCGETSLNNWLKERAIKSESTGAARTYVVCADNRVVGYYCLSTGSVMRDQAPGKIKQNMPDPIPVIIVGRLAVDRNHQGQGLGKALIKDAVLRSLQASVIAGIRAILVHALNEKAKQFYTEKCGFISSRLDPLTLMLNLSEAQKSLDRS</sequence>
<dbReference type="Gene3D" id="3.40.630.30">
    <property type="match status" value="1"/>
</dbReference>
<dbReference type="Proteomes" id="UP000319313">
    <property type="component" value="Unassembled WGS sequence"/>
</dbReference>
<dbReference type="GO" id="GO:0016747">
    <property type="term" value="F:acyltransferase activity, transferring groups other than amino-acyl groups"/>
    <property type="evidence" value="ECO:0007669"/>
    <property type="project" value="InterPro"/>
</dbReference>
<dbReference type="InterPro" id="IPR000182">
    <property type="entry name" value="GNAT_dom"/>
</dbReference>
<evidence type="ECO:0000256" key="4">
    <source>
        <dbReference type="ARBA" id="ARBA00023315"/>
    </source>
</evidence>
<evidence type="ECO:0000256" key="3">
    <source>
        <dbReference type="ARBA" id="ARBA00022679"/>
    </source>
</evidence>
<accession>A0A552DRC3</accession>
<organism evidence="7 8">
    <name type="scientific">Microcystis aeruginosa Ma_SC_T_19800800_S464</name>
    <dbReference type="NCBI Taxonomy" id="2486257"/>
    <lineage>
        <taxon>Bacteria</taxon>
        <taxon>Bacillati</taxon>
        <taxon>Cyanobacteriota</taxon>
        <taxon>Cyanophyceae</taxon>
        <taxon>Oscillatoriophycideae</taxon>
        <taxon>Chroococcales</taxon>
        <taxon>Microcystaceae</taxon>
        <taxon>Microcystis</taxon>
    </lineage>
</organism>
<comment type="catalytic activity">
    <reaction evidence="5">
        <text>glycyl-tRNA(Gly) + acetyl-CoA = N-acetylglycyl-tRNA(Gly) + CoA + H(+)</text>
        <dbReference type="Rhea" id="RHEA:81867"/>
        <dbReference type="Rhea" id="RHEA-COMP:9683"/>
        <dbReference type="Rhea" id="RHEA-COMP:19766"/>
        <dbReference type="ChEBI" id="CHEBI:15378"/>
        <dbReference type="ChEBI" id="CHEBI:57287"/>
        <dbReference type="ChEBI" id="CHEBI:57288"/>
        <dbReference type="ChEBI" id="CHEBI:78522"/>
        <dbReference type="ChEBI" id="CHEBI:232036"/>
    </reaction>
</comment>
<dbReference type="SUPFAM" id="SSF55729">
    <property type="entry name" value="Acyl-CoA N-acyltransferases (Nat)"/>
    <property type="match status" value="1"/>
</dbReference>
<name>A0A552DRC3_MICAE</name>
<keyword evidence="1" id="KW-0678">Repressor</keyword>
<keyword evidence="4" id="KW-0012">Acyltransferase</keyword>
<dbReference type="Pfam" id="PF00583">
    <property type="entry name" value="Acetyltransf_1"/>
    <property type="match status" value="1"/>
</dbReference>
<dbReference type="PROSITE" id="PS51186">
    <property type="entry name" value="GNAT"/>
    <property type="match status" value="1"/>
</dbReference>
<evidence type="ECO:0000256" key="5">
    <source>
        <dbReference type="ARBA" id="ARBA00049880"/>
    </source>
</evidence>